<feature type="compositionally biased region" description="Basic residues" evidence="1">
    <location>
        <begin position="9"/>
        <end position="22"/>
    </location>
</feature>
<comment type="caution">
    <text evidence="2">The sequence shown here is derived from an EMBL/GenBank/DDBJ whole genome shotgun (WGS) entry which is preliminary data.</text>
</comment>
<evidence type="ECO:0000313" key="2">
    <source>
        <dbReference type="EMBL" id="KAL1492191.1"/>
    </source>
</evidence>
<evidence type="ECO:0000313" key="3">
    <source>
        <dbReference type="Proteomes" id="UP001566132"/>
    </source>
</evidence>
<reference evidence="2 3" key="1">
    <citation type="submission" date="2024-05" db="EMBL/GenBank/DDBJ databases">
        <title>Genetic variation in Jamaican populations of the coffee berry borer (Hypothenemus hampei).</title>
        <authorList>
            <person name="Errbii M."/>
            <person name="Myrie A."/>
        </authorList>
    </citation>
    <scope>NUCLEOTIDE SEQUENCE [LARGE SCALE GENOMIC DNA]</scope>
    <source>
        <strain evidence="2">JA-Hopewell-2020-01-JO</strain>
        <tissue evidence="2">Whole body</tissue>
    </source>
</reference>
<proteinExistence type="predicted"/>
<name>A0ABD1EGB4_HYPHA</name>
<organism evidence="2 3">
    <name type="scientific">Hypothenemus hampei</name>
    <name type="common">Coffee berry borer</name>
    <dbReference type="NCBI Taxonomy" id="57062"/>
    <lineage>
        <taxon>Eukaryota</taxon>
        <taxon>Metazoa</taxon>
        <taxon>Ecdysozoa</taxon>
        <taxon>Arthropoda</taxon>
        <taxon>Hexapoda</taxon>
        <taxon>Insecta</taxon>
        <taxon>Pterygota</taxon>
        <taxon>Neoptera</taxon>
        <taxon>Endopterygota</taxon>
        <taxon>Coleoptera</taxon>
        <taxon>Polyphaga</taxon>
        <taxon>Cucujiformia</taxon>
        <taxon>Curculionidae</taxon>
        <taxon>Scolytinae</taxon>
        <taxon>Hypothenemus</taxon>
    </lineage>
</organism>
<keyword evidence="3" id="KW-1185">Reference proteome</keyword>
<sequence length="168" mass="19146">MDRKSSQGGHRRADRVKKRKFRGNQFTSEEDTSFTSTSATKLKKTEDEEVIIEDNYGYCILEFISVFTALTSLVLCATCKEEIKFSRTASRRLGFKISLQCGCDDVTYINSSPFINKSFEINRRIDRSERRVSCASMEARTARKSERASENSQFEVEEGTLYEAGIAD</sequence>
<feature type="region of interest" description="Disordered" evidence="1">
    <location>
        <begin position="1"/>
        <end position="32"/>
    </location>
</feature>
<gene>
    <name evidence="2" type="ORF">ABEB36_012674</name>
</gene>
<protein>
    <submittedName>
        <fullName evidence="2">Uncharacterized protein</fullName>
    </submittedName>
</protein>
<feature type="region of interest" description="Disordered" evidence="1">
    <location>
        <begin position="143"/>
        <end position="168"/>
    </location>
</feature>
<accession>A0ABD1EGB4</accession>
<dbReference type="AlphaFoldDB" id="A0ABD1EGB4"/>
<dbReference type="EMBL" id="JBDJPC010000009">
    <property type="protein sequence ID" value="KAL1492191.1"/>
    <property type="molecule type" value="Genomic_DNA"/>
</dbReference>
<dbReference type="Proteomes" id="UP001566132">
    <property type="component" value="Unassembled WGS sequence"/>
</dbReference>
<evidence type="ECO:0000256" key="1">
    <source>
        <dbReference type="SAM" id="MobiDB-lite"/>
    </source>
</evidence>